<comment type="caution">
    <text evidence="3">The sequence shown here is derived from an EMBL/GenBank/DDBJ whole genome shotgun (WGS) entry which is preliminary data.</text>
</comment>
<evidence type="ECO:0000259" key="2">
    <source>
        <dbReference type="Pfam" id="PF14111"/>
    </source>
</evidence>
<sequence>MADLWHPIWGICISDLGERRFLFQFFHEVDIQRVLMGTPWFFNNHLLLLHRLQPSENPSLVQLNFSEFWVQIHDLPPGLMSEPLVKQFGNFLGQFIEYDTSFRSTNFFSFMRIRVHIDVTVPLKPVRRCASSVSRWLRKADGTESFCSDKERNFQGRKSGNLSNFGNNLGNNLGQLYQNSNFIPLGYGHSAQSKGLSKWTDVANQEFNKAGDGTGPMELQAVGEEDPLQTLEGKKRQRMMDNLSHSSGQLPANMINELSASSIGQSSRAQ</sequence>
<dbReference type="EMBL" id="JARKNE010000010">
    <property type="protein sequence ID" value="KAK5792925.1"/>
    <property type="molecule type" value="Genomic_DNA"/>
</dbReference>
<accession>A0ABR0NDH3</accession>
<dbReference type="PANTHER" id="PTHR31286:SF153">
    <property type="entry name" value="DUF4283 DOMAIN PROTEIN"/>
    <property type="match status" value="1"/>
</dbReference>
<proteinExistence type="predicted"/>
<dbReference type="PANTHER" id="PTHR31286">
    <property type="entry name" value="GLYCINE-RICH CELL WALL STRUCTURAL PROTEIN 1.8-LIKE"/>
    <property type="match status" value="1"/>
</dbReference>
<evidence type="ECO:0000313" key="3">
    <source>
        <dbReference type="EMBL" id="KAK5792925.1"/>
    </source>
</evidence>
<reference evidence="3 4" key="1">
    <citation type="submission" date="2023-03" db="EMBL/GenBank/DDBJ databases">
        <title>WGS of Gossypium arboreum.</title>
        <authorList>
            <person name="Yu D."/>
        </authorList>
    </citation>
    <scope>NUCLEOTIDE SEQUENCE [LARGE SCALE GENOMIC DNA]</scope>
    <source>
        <tissue evidence="3">Leaf</tissue>
    </source>
</reference>
<dbReference type="InterPro" id="IPR025558">
    <property type="entry name" value="DUF4283"/>
</dbReference>
<gene>
    <name evidence="3" type="ORF">PVK06_034056</name>
</gene>
<dbReference type="InterPro" id="IPR040256">
    <property type="entry name" value="At4g02000-like"/>
</dbReference>
<protein>
    <recommendedName>
        <fullName evidence="2">DUF4283 domain-containing protein</fullName>
    </recommendedName>
</protein>
<dbReference type="Pfam" id="PF14111">
    <property type="entry name" value="DUF4283"/>
    <property type="match status" value="1"/>
</dbReference>
<evidence type="ECO:0000313" key="4">
    <source>
        <dbReference type="Proteomes" id="UP001358586"/>
    </source>
</evidence>
<feature type="region of interest" description="Disordered" evidence="1">
    <location>
        <begin position="208"/>
        <end position="251"/>
    </location>
</feature>
<dbReference type="Proteomes" id="UP001358586">
    <property type="component" value="Chromosome 10"/>
</dbReference>
<keyword evidence="4" id="KW-1185">Reference proteome</keyword>
<name>A0ABR0NDH3_GOSAR</name>
<organism evidence="3 4">
    <name type="scientific">Gossypium arboreum</name>
    <name type="common">Tree cotton</name>
    <name type="synonym">Gossypium nanking</name>
    <dbReference type="NCBI Taxonomy" id="29729"/>
    <lineage>
        <taxon>Eukaryota</taxon>
        <taxon>Viridiplantae</taxon>
        <taxon>Streptophyta</taxon>
        <taxon>Embryophyta</taxon>
        <taxon>Tracheophyta</taxon>
        <taxon>Spermatophyta</taxon>
        <taxon>Magnoliopsida</taxon>
        <taxon>eudicotyledons</taxon>
        <taxon>Gunneridae</taxon>
        <taxon>Pentapetalae</taxon>
        <taxon>rosids</taxon>
        <taxon>malvids</taxon>
        <taxon>Malvales</taxon>
        <taxon>Malvaceae</taxon>
        <taxon>Malvoideae</taxon>
        <taxon>Gossypium</taxon>
    </lineage>
</organism>
<feature type="domain" description="DUF4283" evidence="2">
    <location>
        <begin position="1"/>
        <end position="59"/>
    </location>
</feature>
<evidence type="ECO:0000256" key="1">
    <source>
        <dbReference type="SAM" id="MobiDB-lite"/>
    </source>
</evidence>